<keyword evidence="2" id="KW-1133">Transmembrane helix</keyword>
<proteinExistence type="predicted"/>
<evidence type="ECO:0000256" key="2">
    <source>
        <dbReference type="SAM" id="Phobius"/>
    </source>
</evidence>
<sequence length="90" mass="10165">MSPKAPSEPYIPRPLPQQQAARAPRPVPPKGPVDIRQTTEYKSAVRKWTSAIVALPIVMYTSWILYERIYGNKSVKKLTLQKKEEPSSSS</sequence>
<dbReference type="OrthoDB" id="3784821at2759"/>
<evidence type="ECO:0000313" key="3">
    <source>
        <dbReference type="EMBL" id="KAJ5201942.1"/>
    </source>
</evidence>
<dbReference type="RefSeq" id="XP_058307858.1">
    <property type="nucleotide sequence ID" value="XM_058453667.1"/>
</dbReference>
<evidence type="ECO:0000256" key="1">
    <source>
        <dbReference type="SAM" id="MobiDB-lite"/>
    </source>
</evidence>
<protein>
    <submittedName>
        <fullName evidence="3">Uncharacterized protein</fullName>
    </submittedName>
</protein>
<feature type="region of interest" description="Disordered" evidence="1">
    <location>
        <begin position="1"/>
        <end position="35"/>
    </location>
</feature>
<dbReference type="Proteomes" id="UP001150904">
    <property type="component" value="Unassembled WGS sequence"/>
</dbReference>
<dbReference type="AlphaFoldDB" id="A0A9W9MIJ2"/>
<feature type="transmembrane region" description="Helical" evidence="2">
    <location>
        <begin position="48"/>
        <end position="66"/>
    </location>
</feature>
<evidence type="ECO:0000313" key="4">
    <source>
        <dbReference type="Proteomes" id="UP001150904"/>
    </source>
</evidence>
<dbReference type="GeneID" id="83180968"/>
<gene>
    <name evidence="3" type="ORF">N7498_006605</name>
</gene>
<name>A0A9W9MIJ2_9EURO</name>
<keyword evidence="2" id="KW-0472">Membrane</keyword>
<accession>A0A9W9MIJ2</accession>
<reference evidence="3" key="1">
    <citation type="submission" date="2022-12" db="EMBL/GenBank/DDBJ databases">
        <authorList>
            <person name="Petersen C."/>
        </authorList>
    </citation>
    <scope>NUCLEOTIDE SEQUENCE</scope>
    <source>
        <strain evidence="3">IBT 15544</strain>
    </source>
</reference>
<organism evidence="3 4">
    <name type="scientific">Penicillium cinerascens</name>
    <dbReference type="NCBI Taxonomy" id="70096"/>
    <lineage>
        <taxon>Eukaryota</taxon>
        <taxon>Fungi</taxon>
        <taxon>Dikarya</taxon>
        <taxon>Ascomycota</taxon>
        <taxon>Pezizomycotina</taxon>
        <taxon>Eurotiomycetes</taxon>
        <taxon>Eurotiomycetidae</taxon>
        <taxon>Eurotiales</taxon>
        <taxon>Aspergillaceae</taxon>
        <taxon>Penicillium</taxon>
    </lineage>
</organism>
<reference evidence="3" key="2">
    <citation type="journal article" date="2023" name="IMA Fungus">
        <title>Comparative genomic study of the Penicillium genus elucidates a diverse pangenome and 15 lateral gene transfer events.</title>
        <authorList>
            <person name="Petersen C."/>
            <person name="Sorensen T."/>
            <person name="Nielsen M.R."/>
            <person name="Sondergaard T.E."/>
            <person name="Sorensen J.L."/>
            <person name="Fitzpatrick D.A."/>
            <person name="Frisvad J.C."/>
            <person name="Nielsen K.L."/>
        </authorList>
    </citation>
    <scope>NUCLEOTIDE SEQUENCE</scope>
    <source>
        <strain evidence="3">IBT 15544</strain>
    </source>
</reference>
<keyword evidence="2" id="KW-0812">Transmembrane</keyword>
<dbReference type="EMBL" id="JAPQKR010000013">
    <property type="protein sequence ID" value="KAJ5201942.1"/>
    <property type="molecule type" value="Genomic_DNA"/>
</dbReference>
<keyword evidence="4" id="KW-1185">Reference proteome</keyword>
<comment type="caution">
    <text evidence="3">The sequence shown here is derived from an EMBL/GenBank/DDBJ whole genome shotgun (WGS) entry which is preliminary data.</text>
</comment>